<gene>
    <name evidence="1" type="ORF">LCGC14_2218550</name>
</gene>
<proteinExistence type="predicted"/>
<sequence>MPKDPNLQIRIDSGWMVADPADPHRWLLITYTVSEDCVRVFRRCEELDKAATEPTEN</sequence>
<evidence type="ECO:0000313" key="1">
    <source>
        <dbReference type="EMBL" id="KKL59120.1"/>
    </source>
</evidence>
<dbReference type="EMBL" id="LAZR01029596">
    <property type="protein sequence ID" value="KKL59120.1"/>
    <property type="molecule type" value="Genomic_DNA"/>
</dbReference>
<reference evidence="1" key="1">
    <citation type="journal article" date="2015" name="Nature">
        <title>Complex archaea that bridge the gap between prokaryotes and eukaryotes.</title>
        <authorList>
            <person name="Spang A."/>
            <person name="Saw J.H."/>
            <person name="Jorgensen S.L."/>
            <person name="Zaremba-Niedzwiedzka K."/>
            <person name="Martijn J."/>
            <person name="Lind A.E."/>
            <person name="van Eijk R."/>
            <person name="Schleper C."/>
            <person name="Guy L."/>
            <person name="Ettema T.J."/>
        </authorList>
    </citation>
    <scope>NUCLEOTIDE SEQUENCE</scope>
</reference>
<name>A0A0F9FP85_9ZZZZ</name>
<dbReference type="AlphaFoldDB" id="A0A0F9FP85"/>
<organism evidence="1">
    <name type="scientific">marine sediment metagenome</name>
    <dbReference type="NCBI Taxonomy" id="412755"/>
    <lineage>
        <taxon>unclassified sequences</taxon>
        <taxon>metagenomes</taxon>
        <taxon>ecological metagenomes</taxon>
    </lineage>
</organism>
<accession>A0A0F9FP85</accession>
<protein>
    <submittedName>
        <fullName evidence="1">Uncharacterized protein</fullName>
    </submittedName>
</protein>
<comment type="caution">
    <text evidence="1">The sequence shown here is derived from an EMBL/GenBank/DDBJ whole genome shotgun (WGS) entry which is preliminary data.</text>
</comment>